<feature type="domain" description="2EXR" evidence="2">
    <location>
        <begin position="26"/>
        <end position="126"/>
    </location>
</feature>
<sequence length="315" mass="35968">MAHPITPQKDKDSPPSVVDNPKTVDYFSKLPPELRLEIWKYTYPDFQIHYIIPGPDERHPRGRPEGCQVIDFPNIASPPLPVALLVNRDSRSLALGQFKSFPRFPSEAFTPEEMPHGYFNPKTDYLHIPNKMRNRNWNFANAPFPQLIFCTSKQDNPYPSPTPQRLYPEAKEQAMEIIKLSQQRLSLGYGTPFAPTITLVNVSKIHRLGRSCDHIWPTGEPPMIRRYDVGEGFDAAGKRRSKGVAYKWAKELREVIMDELGEEEDNDGYIPRVHIGWMRLFCKCANVTRERVPGDDGGWGPLFGEGLHNMNGTLV</sequence>
<proteinExistence type="predicted"/>
<name>A0A395M9M0_9HYPO</name>
<evidence type="ECO:0000259" key="2">
    <source>
        <dbReference type="Pfam" id="PF20150"/>
    </source>
</evidence>
<evidence type="ECO:0000313" key="4">
    <source>
        <dbReference type="Proteomes" id="UP000265631"/>
    </source>
</evidence>
<feature type="region of interest" description="Disordered" evidence="1">
    <location>
        <begin position="1"/>
        <end position="20"/>
    </location>
</feature>
<organism evidence="3 4">
    <name type="scientific">Fusarium flagelliforme</name>
    <dbReference type="NCBI Taxonomy" id="2675880"/>
    <lineage>
        <taxon>Eukaryota</taxon>
        <taxon>Fungi</taxon>
        <taxon>Dikarya</taxon>
        <taxon>Ascomycota</taxon>
        <taxon>Pezizomycotina</taxon>
        <taxon>Sordariomycetes</taxon>
        <taxon>Hypocreomycetidae</taxon>
        <taxon>Hypocreales</taxon>
        <taxon>Nectriaceae</taxon>
        <taxon>Fusarium</taxon>
        <taxon>Fusarium incarnatum-equiseti species complex</taxon>
    </lineage>
</organism>
<dbReference type="EMBL" id="PXXK01000425">
    <property type="protein sequence ID" value="RFN44536.1"/>
    <property type="molecule type" value="Genomic_DNA"/>
</dbReference>
<dbReference type="PANTHER" id="PTHR35910">
    <property type="entry name" value="2EXR DOMAIN-CONTAINING PROTEIN"/>
    <property type="match status" value="1"/>
</dbReference>
<dbReference type="Proteomes" id="UP000265631">
    <property type="component" value="Unassembled WGS sequence"/>
</dbReference>
<gene>
    <name evidence="3" type="ORF">FIE12Z_11250</name>
</gene>
<dbReference type="OrthoDB" id="3473305at2759"/>
<evidence type="ECO:0000313" key="3">
    <source>
        <dbReference type="EMBL" id="RFN44536.1"/>
    </source>
</evidence>
<keyword evidence="4" id="KW-1185">Reference proteome</keyword>
<dbReference type="PANTHER" id="PTHR35910:SF6">
    <property type="entry name" value="2EXR DOMAIN-CONTAINING PROTEIN"/>
    <property type="match status" value="1"/>
</dbReference>
<reference evidence="3 4" key="1">
    <citation type="journal article" date="2018" name="PLoS Pathog.">
        <title>Evolution of structural diversity of trichothecenes, a family of toxins produced by plant pathogenic and entomopathogenic fungi.</title>
        <authorList>
            <person name="Proctor R.H."/>
            <person name="McCormick S.P."/>
            <person name="Kim H.S."/>
            <person name="Cardoza R.E."/>
            <person name="Stanley A.M."/>
            <person name="Lindo L."/>
            <person name="Kelly A."/>
            <person name="Brown D.W."/>
            <person name="Lee T."/>
            <person name="Vaughan M.M."/>
            <person name="Alexander N.J."/>
            <person name="Busman M."/>
            <person name="Gutierrez S."/>
        </authorList>
    </citation>
    <scope>NUCLEOTIDE SEQUENCE [LARGE SCALE GENOMIC DNA]</scope>
    <source>
        <strain evidence="3 4">NRRL 13405</strain>
    </source>
</reference>
<dbReference type="AlphaFoldDB" id="A0A395M9M0"/>
<evidence type="ECO:0000256" key="1">
    <source>
        <dbReference type="SAM" id="MobiDB-lite"/>
    </source>
</evidence>
<comment type="caution">
    <text evidence="3">The sequence shown here is derived from an EMBL/GenBank/DDBJ whole genome shotgun (WGS) entry which is preliminary data.</text>
</comment>
<dbReference type="InterPro" id="IPR045518">
    <property type="entry name" value="2EXR"/>
</dbReference>
<accession>A0A395M9M0</accession>
<dbReference type="Pfam" id="PF20150">
    <property type="entry name" value="2EXR"/>
    <property type="match status" value="1"/>
</dbReference>
<dbReference type="STRING" id="2594813.A0A395M9M0"/>
<protein>
    <recommendedName>
        <fullName evidence="2">2EXR domain-containing protein</fullName>
    </recommendedName>
</protein>